<accession>A0A653DZU0</accession>
<feature type="compositionally biased region" description="Basic and acidic residues" evidence="1">
    <location>
        <begin position="315"/>
        <end position="330"/>
    </location>
</feature>
<evidence type="ECO:0000256" key="1">
    <source>
        <dbReference type="SAM" id="MobiDB-lite"/>
    </source>
</evidence>
<feature type="transmembrane region" description="Helical" evidence="2">
    <location>
        <begin position="82"/>
        <end position="106"/>
    </location>
</feature>
<keyword evidence="2" id="KW-0812">Transmembrane</keyword>
<sequence>MSTPQAGTSKKGFMSRDDYLAPLAIPTGQSPKDVLNTIWRKNDVFIDIGDYSVGSFVLVTWPLIITFGAFTYFGIFGNFGWMFWWMFACFVAFPVILLALILLRTVPLPVRFNRQRREVCVPQKDGSYWIVPWETVTAAATQTSSVSQAGKTTQGLLVVGFRNPDPNAKKGKTDWSMGFNCGGGKTAMCLWECMRSYMEIGPEVVSDNTYRFSREKGIWASYVDDVFEAAERKGWFLALLWEGFCGLIVFNTLLIDLIERRKLTPPPDLTDPTIIEWSKPLPPEQWAKRSPELDLAIKQREAELEIIHAEEAAKEAAYRDSLPKSTRPEKSNWPTE</sequence>
<dbReference type="RefSeq" id="WP_239655504.1">
    <property type="nucleotide sequence ID" value="NZ_LR215729.2"/>
</dbReference>
<protein>
    <submittedName>
        <fullName evidence="3">Uncharacterized protein</fullName>
    </submittedName>
</protein>
<feature type="region of interest" description="Disordered" evidence="1">
    <location>
        <begin position="315"/>
        <end position="336"/>
    </location>
</feature>
<name>A0A653DZU0_9PSED</name>
<evidence type="ECO:0000313" key="3">
    <source>
        <dbReference type="EMBL" id="VEV95992.1"/>
    </source>
</evidence>
<reference evidence="3" key="1">
    <citation type="submission" date="2019-02" db="EMBL/GenBank/DDBJ databases">
        <authorList>
            <consortium name="Genoscope - CEA"/>
            <person name="William W."/>
        </authorList>
    </citation>
    <scope>NUCLEOTIDE SEQUENCE [LARGE SCALE GENOMIC DNA]</scope>
    <source>
        <strain evidence="3">YSy11</strain>
    </source>
</reference>
<dbReference type="EMBL" id="LR215729">
    <property type="protein sequence ID" value="VEV95992.1"/>
    <property type="molecule type" value="Genomic_DNA"/>
</dbReference>
<keyword evidence="2" id="KW-1133">Transmembrane helix</keyword>
<proteinExistence type="predicted"/>
<evidence type="ECO:0000256" key="2">
    <source>
        <dbReference type="SAM" id="Phobius"/>
    </source>
</evidence>
<feature type="transmembrane region" description="Helical" evidence="2">
    <location>
        <begin position="56"/>
        <end position="76"/>
    </location>
</feature>
<gene>
    <name evidence="3" type="ORF">PMYSY11_0945</name>
</gene>
<dbReference type="AlphaFoldDB" id="A0A653DZU0"/>
<organism evidence="3">
    <name type="scientific">Pseudomonas marincola</name>
    <dbReference type="NCBI Taxonomy" id="437900"/>
    <lineage>
        <taxon>Bacteria</taxon>
        <taxon>Pseudomonadati</taxon>
        <taxon>Pseudomonadota</taxon>
        <taxon>Gammaproteobacteria</taxon>
        <taxon>Pseudomonadales</taxon>
        <taxon>Pseudomonadaceae</taxon>
        <taxon>Pseudomonas</taxon>
    </lineage>
</organism>
<feature type="transmembrane region" description="Helical" evidence="2">
    <location>
        <begin position="235"/>
        <end position="255"/>
    </location>
</feature>
<keyword evidence="2" id="KW-0472">Membrane</keyword>